<organism evidence="2 3">
    <name type="scientific">Diaporthe australafricana</name>
    <dbReference type="NCBI Taxonomy" id="127596"/>
    <lineage>
        <taxon>Eukaryota</taxon>
        <taxon>Fungi</taxon>
        <taxon>Dikarya</taxon>
        <taxon>Ascomycota</taxon>
        <taxon>Pezizomycotina</taxon>
        <taxon>Sordariomycetes</taxon>
        <taxon>Sordariomycetidae</taxon>
        <taxon>Diaporthales</taxon>
        <taxon>Diaporthaceae</taxon>
        <taxon>Diaporthe</taxon>
    </lineage>
</organism>
<dbReference type="Pfam" id="PF08881">
    <property type="entry name" value="CVNH"/>
    <property type="match status" value="1"/>
</dbReference>
<dbReference type="InterPro" id="IPR036673">
    <property type="entry name" value="Cyanovirin-N_sf"/>
</dbReference>
<accession>A0ABR3Y5T9</accession>
<reference evidence="2 3" key="1">
    <citation type="journal article" date="2024" name="IMA Fungus">
        <title>IMA Genome - F19 : A genome assembly and annotation guide to empower mycologists, including annotated draft genome sequences of Ceratocystis pirilliformis, Diaporthe australafricana, Fusarium ophioides, Paecilomyces lecythidis, and Sporothrix stenoceras.</title>
        <authorList>
            <person name="Aylward J."/>
            <person name="Wilson A.M."/>
            <person name="Visagie C.M."/>
            <person name="Spraker J."/>
            <person name="Barnes I."/>
            <person name="Buitendag C."/>
            <person name="Ceriani C."/>
            <person name="Del Mar Angel L."/>
            <person name="du Plessis D."/>
            <person name="Fuchs T."/>
            <person name="Gasser K."/>
            <person name="Kramer D."/>
            <person name="Li W."/>
            <person name="Munsamy K."/>
            <person name="Piso A."/>
            <person name="Price J.L."/>
            <person name="Sonnekus B."/>
            <person name="Thomas C."/>
            <person name="van der Nest A."/>
            <person name="van Dijk A."/>
            <person name="van Heerden A."/>
            <person name="van Vuuren N."/>
            <person name="Yilmaz N."/>
            <person name="Duong T.A."/>
            <person name="van der Merwe N.A."/>
            <person name="Wingfield M.J."/>
            <person name="Wingfield B.D."/>
        </authorList>
    </citation>
    <scope>NUCLEOTIDE SEQUENCE [LARGE SCALE GENOMIC DNA]</scope>
    <source>
        <strain evidence="2 3">CMW 18300</strain>
    </source>
</reference>
<sequence>MKFSSITTLATVGFAGISSAARDFLKSCSDLGMSNFDGVLRIDAKCVNGNDVTQSTRLDLDKCFGWSGATCGFTFPPASGFTKSVDIHKCQNSYTGDNDFGNNFGCFGPCDGRSDSYNVFSLNEYIGNDEGNLVC</sequence>
<dbReference type="Gene3D" id="2.30.60.10">
    <property type="entry name" value="Cyanovirin-N"/>
    <property type="match status" value="1"/>
</dbReference>
<dbReference type="EMBL" id="JAWRVE010000002">
    <property type="protein sequence ID" value="KAL1883183.1"/>
    <property type="molecule type" value="Genomic_DNA"/>
</dbReference>
<dbReference type="InterPro" id="IPR011058">
    <property type="entry name" value="Cyanovirin-N"/>
</dbReference>
<evidence type="ECO:0000313" key="3">
    <source>
        <dbReference type="Proteomes" id="UP001583177"/>
    </source>
</evidence>
<evidence type="ECO:0000313" key="2">
    <source>
        <dbReference type="EMBL" id="KAL1883183.1"/>
    </source>
</evidence>
<comment type="caution">
    <text evidence="2">The sequence shown here is derived from an EMBL/GenBank/DDBJ whole genome shotgun (WGS) entry which is preliminary data.</text>
</comment>
<evidence type="ECO:0000259" key="1">
    <source>
        <dbReference type="Pfam" id="PF08881"/>
    </source>
</evidence>
<name>A0ABR3Y5T9_9PEZI</name>
<dbReference type="SUPFAM" id="SSF51322">
    <property type="entry name" value="Cyanovirin-N"/>
    <property type="match status" value="1"/>
</dbReference>
<feature type="domain" description="Cyanovirin-N" evidence="1">
    <location>
        <begin position="24"/>
        <end position="134"/>
    </location>
</feature>
<protein>
    <recommendedName>
        <fullName evidence="1">Cyanovirin-N domain-containing protein</fullName>
    </recommendedName>
</protein>
<keyword evidence="3" id="KW-1185">Reference proteome</keyword>
<proteinExistence type="predicted"/>
<dbReference type="Proteomes" id="UP001583177">
    <property type="component" value="Unassembled WGS sequence"/>
</dbReference>
<gene>
    <name evidence="2" type="ORF">Daus18300_000241</name>
</gene>